<dbReference type="GO" id="GO:0008233">
    <property type="term" value="F:peptidase activity"/>
    <property type="evidence" value="ECO:0007669"/>
    <property type="project" value="UniProtKB-KW"/>
</dbReference>
<name>A0A401JBQ4_9PROT</name>
<evidence type="ECO:0000256" key="3">
    <source>
        <dbReference type="ARBA" id="ARBA00022670"/>
    </source>
</evidence>
<proteinExistence type="predicted"/>
<organism evidence="9 10">
    <name type="scientific">Sulfuriferula multivorans</name>
    <dbReference type="NCBI Taxonomy" id="1559896"/>
    <lineage>
        <taxon>Bacteria</taxon>
        <taxon>Pseudomonadati</taxon>
        <taxon>Pseudomonadota</taxon>
        <taxon>Betaproteobacteria</taxon>
        <taxon>Nitrosomonadales</taxon>
        <taxon>Sulfuricellaceae</taxon>
        <taxon>Sulfuriferula</taxon>
    </lineage>
</organism>
<evidence type="ECO:0000256" key="5">
    <source>
        <dbReference type="ARBA" id="ARBA00022801"/>
    </source>
</evidence>
<comment type="caution">
    <text evidence="9">The sequence shown here is derived from an EMBL/GenBank/DDBJ whole genome shotgun (WGS) entry which is preliminary data.</text>
</comment>
<dbReference type="NCBIfam" id="TIGR04178">
    <property type="entry name" value="exo_archaeo"/>
    <property type="match status" value="1"/>
</dbReference>
<evidence type="ECO:0000256" key="1">
    <source>
        <dbReference type="ARBA" id="ARBA00004651"/>
    </source>
</evidence>
<keyword evidence="6 8" id="KW-1133">Transmembrane helix</keyword>
<sequence length="183" mass="20606">MPDTHYAALLHADAQAHARRRQPLRLILIFLAVFFALQYAWEMSRDTWLERTVIDHATVMPAAWLINALGSAAPVHADAYRIVSPLARLNIRNGCEGLETLFLLVAAFFSQPFPWKVRLCGIGLGTLLVYGLNQARIVILWHAWLDQRNLFGVLHGSVLPLAMIAVCLAYFLVFLTRHESHPA</sequence>
<evidence type="ECO:0000256" key="7">
    <source>
        <dbReference type="ARBA" id="ARBA00023136"/>
    </source>
</evidence>
<feature type="transmembrane region" description="Helical" evidence="8">
    <location>
        <begin position="24"/>
        <end position="41"/>
    </location>
</feature>
<dbReference type="EMBL" id="BGOW01000005">
    <property type="protein sequence ID" value="GBL45083.1"/>
    <property type="molecule type" value="Genomic_DNA"/>
</dbReference>
<dbReference type="GO" id="GO:0006508">
    <property type="term" value="P:proteolysis"/>
    <property type="evidence" value="ECO:0007669"/>
    <property type="project" value="UniProtKB-KW"/>
</dbReference>
<reference evidence="9 10" key="1">
    <citation type="journal article" date="2019" name="Front. Microbiol.">
        <title>Genomes of Neutrophilic Sulfur-Oxidizing Chemolithoautotrophs Representing 9 Proteobacterial Species From 8 Genera.</title>
        <authorList>
            <person name="Watanabe T."/>
            <person name="Kojima H."/>
            <person name="Umezawa K."/>
            <person name="Hori C."/>
            <person name="Takasuka T.E."/>
            <person name="Kato Y."/>
            <person name="Fukui M."/>
        </authorList>
    </citation>
    <scope>NUCLEOTIDE SEQUENCE [LARGE SCALE GENOMIC DNA]</scope>
    <source>
        <strain evidence="9 10">TTN</strain>
    </source>
</reference>
<dbReference type="Proteomes" id="UP000286806">
    <property type="component" value="Unassembled WGS sequence"/>
</dbReference>
<dbReference type="OrthoDB" id="5540917at2"/>
<keyword evidence="7 8" id="KW-0472">Membrane</keyword>
<comment type="subcellular location">
    <subcellularLocation>
        <location evidence="1">Cell membrane</location>
        <topology evidence="1">Multi-pass membrane protein</topology>
    </subcellularLocation>
</comment>
<accession>A0A401JBQ4</accession>
<feature type="transmembrane region" description="Helical" evidence="8">
    <location>
        <begin position="150"/>
        <end position="175"/>
    </location>
</feature>
<dbReference type="RefSeq" id="WP_124703921.1">
    <property type="nucleotide sequence ID" value="NZ_BGOW01000005.1"/>
</dbReference>
<dbReference type="InterPro" id="IPR026392">
    <property type="entry name" value="Exo/Archaeosortase_dom"/>
</dbReference>
<evidence type="ECO:0000256" key="4">
    <source>
        <dbReference type="ARBA" id="ARBA00022692"/>
    </source>
</evidence>
<keyword evidence="3" id="KW-0645">Protease</keyword>
<evidence type="ECO:0000313" key="10">
    <source>
        <dbReference type="Proteomes" id="UP000286806"/>
    </source>
</evidence>
<evidence type="ECO:0000256" key="8">
    <source>
        <dbReference type="SAM" id="Phobius"/>
    </source>
</evidence>
<dbReference type="AlphaFoldDB" id="A0A401JBQ4"/>
<evidence type="ECO:0000256" key="2">
    <source>
        <dbReference type="ARBA" id="ARBA00022475"/>
    </source>
</evidence>
<keyword evidence="2" id="KW-1003">Cell membrane</keyword>
<keyword evidence="10" id="KW-1185">Reference proteome</keyword>
<feature type="transmembrane region" description="Helical" evidence="8">
    <location>
        <begin position="119"/>
        <end position="144"/>
    </location>
</feature>
<keyword evidence="5" id="KW-0378">Hydrolase</keyword>
<gene>
    <name evidence="9" type="ORF">SFMTTN_0887</name>
</gene>
<keyword evidence="4 8" id="KW-0812">Transmembrane</keyword>
<evidence type="ECO:0008006" key="11">
    <source>
        <dbReference type="Google" id="ProtNLM"/>
    </source>
</evidence>
<evidence type="ECO:0000256" key="6">
    <source>
        <dbReference type="ARBA" id="ARBA00022989"/>
    </source>
</evidence>
<evidence type="ECO:0000313" key="9">
    <source>
        <dbReference type="EMBL" id="GBL45083.1"/>
    </source>
</evidence>
<protein>
    <recommendedName>
        <fullName evidence="11">Exosortase/archaeosortase family protein</fullName>
    </recommendedName>
</protein>
<dbReference type="GO" id="GO:0005886">
    <property type="term" value="C:plasma membrane"/>
    <property type="evidence" value="ECO:0007669"/>
    <property type="project" value="UniProtKB-SubCell"/>
</dbReference>